<protein>
    <submittedName>
        <fullName evidence="1">Uncharacterized protein</fullName>
    </submittedName>
</protein>
<evidence type="ECO:0000313" key="2">
    <source>
        <dbReference type="Proteomes" id="UP000018951"/>
    </source>
</evidence>
<organism evidence="1 2">
    <name type="scientific">Candidatus Xenolissoclinum pacificiensis L6</name>
    <dbReference type="NCBI Taxonomy" id="1401685"/>
    <lineage>
        <taxon>Bacteria</taxon>
        <taxon>Pseudomonadati</taxon>
        <taxon>Pseudomonadota</taxon>
        <taxon>Alphaproteobacteria</taxon>
        <taxon>Rickettsiales</taxon>
        <taxon>Anaplasmataceae</taxon>
        <taxon>Candidatus Xenolissoclinum</taxon>
    </lineage>
</organism>
<dbReference type="STRING" id="1401685.P857_596"/>
<evidence type="ECO:0000313" key="1">
    <source>
        <dbReference type="EMBL" id="ETO91110.1"/>
    </source>
</evidence>
<proteinExistence type="predicted"/>
<dbReference type="Proteomes" id="UP000018951">
    <property type="component" value="Unassembled WGS sequence"/>
</dbReference>
<comment type="caution">
    <text evidence="1">The sequence shown here is derived from an EMBL/GenBank/DDBJ whole genome shotgun (WGS) entry which is preliminary data.</text>
</comment>
<dbReference type="EMBL" id="AXCJ01000008">
    <property type="protein sequence ID" value="ETO91110.1"/>
    <property type="molecule type" value="Genomic_DNA"/>
</dbReference>
<sequence length="1563" mass="181138">MIMINISGNIISDIVVDSHKIVQDAQKVSGHSEVDFGYAVSDTIYNNSISILQSIDSIDHSFIAHSILNIIIDSIIQQQEILKILLSNASGEDLELLIQKFNDLNSSIVSLLQTTYHDIGIINFNTYNLFASNQKVSYLVTNTQYPYQITNEIPDNPLIYMNQPLVIMKNVDQTNEYVLGLSPSQKSVTFDVGEIKNTLYFSDILPFEEDLSILQRLQLLAVVLDNPILLEFLGFRKDAISAIKNFDFLVINKNIIYDDIRNIEQYIISFPIKEINSYNNIFFEFYDSEDISHRIYFQDSVMQTIAELIQYKLFSENYITVLHQENLLIIPKNNNPLTLQGMVYYEENAILKSMEMQYNNMPISVGGLSTVYTNIDFSQPISIDYIVNHEVFNIHIDNPISVENFIHFINSRYDIPIIVYLYGEKIFISEKEKENVQKIKLSFVDRSDQMDNILEKYLMLNLFLVLKTPYKLINFNTDNHIHNLSFIYNNKRQEITIDAHNILSLVNSLNDHEIFSQYFISYIEGDNFFIKSYYDVTGILLVGGKQNLLLSPLIANLNIGIHDQQLLSKKVEYFSHNVEDSQYLIIKEGELSLRKPVIVEISILDSQHKLEFIPDTLTDMLYFLNKDELFSMYYQAYMENDLLVIAYHNSNQMHSLKVQYFDILLNMVKTVQVSNYLSTKTYVTRYYNQYNNKDAHENFLLIRKKNLWNTGGVSSFTVNGVKLFDNNHGNVMPTLDRQLLGTIERCEGKVFLDSPNTSFFEIDDHMYRIQSECYVIFILKNEYNQEFHSRPISLNSNYNVEQPFYTIPKYSQIQYYSRDFDSVIHIKLLEEDIRLYGSNITQLQSSLDSLLSDTNDILERNGGIEIHLSNYQEISPMDHTSSMIVTDNESIAKKAINALSIINNDNYVFVNNIIGYNDLDSIINVPSSVQYDQEIDKLLVDLRNDFRLSNQLYYGIGEKLLLEHSKHAVKVQFHNKSHENIRHKYFAYFEEPFYLISGMEIKIGQRNIDLIYANAMDEIYIVYQDRMVFQDVEVTRDIFCKAFEELMEMNNMLIYSDKKYNYDIFSVVSISMGNILSSRPISIEYNEDGFRSVSEKYDIILINISDIKYNTSISCFFKIGDLVFYIKTRDDIPVGKIKLDTNTIYLNNNGYDILCDDMYDALYELLQQYNFQIEKGENMISVRTSSPVTIDFTSMESLFSISVFNTRDNFVEYLHKDHNSQDIIISTKDYMKHEKYPIGFVSRVSGMFVQGNDMRANAIKVIVTFENQENLFGYIPLVGTEEVIPGNRYGNMITSNTELYLSNYQCPYSLRIVTNHDLIDITPDSNDQLTDKVQKFISNLQQDIQKVTLRQEKVIQNIFNDFSDNKIIIGIKEAKLLTYTAILDPTVTSIEMNDDQKIVIYVGNIAYVFHENILIYENQDHCLQRYIFLSETGNSLVMELILNQLIENYDDILCLSGDLVKLFRVGINNDKEKAYDYLTQKLDTSISDNTITNLLEESSQILHNILDASQEAERQIQIFIDAQSNMLGSNISNAIDTAKDISRNTLASIYAKKLETNISYATQ</sequence>
<accession>W2UZ13</accession>
<reference evidence="1 2" key="1">
    <citation type="journal article" date="2013" name="PLoS ONE">
        <title>Bacterial endosymbiosis in a chordate host: long-term co-evolution and conservation of secondary metabolism.</title>
        <authorList>
            <person name="Kwan J.C."/>
            <person name="Schmidt E.W."/>
        </authorList>
    </citation>
    <scope>NUCLEOTIDE SEQUENCE [LARGE SCALE GENOMIC DNA]</scope>
    <source>
        <strain evidence="2">L6</strain>
    </source>
</reference>
<keyword evidence="2" id="KW-1185">Reference proteome</keyword>
<name>W2UZ13_9RICK</name>
<gene>
    <name evidence="1" type="ORF">P857_596</name>
</gene>